<feature type="region of interest" description="Disordered" evidence="5">
    <location>
        <begin position="325"/>
        <end position="409"/>
    </location>
</feature>
<evidence type="ECO:0000313" key="7">
    <source>
        <dbReference type="EMBL" id="KAF1375026.1"/>
    </source>
</evidence>
<sequence length="481" mass="54402">MLNQGEGVYAIDPTDQYVRREEVEGHGWSNTRSAFIRLIPVNLGLFALWLPRDFQCPEFLCGIFFFSESRLCRTLFRGYWCPLIISGNKLKRILLTGNMEFGCYQHYFFDDFDREEDFYKSTAPSEDIWKKFELLPTPPMSPTRTRVGDMGALHLSPGDKLSWLSKVLGQDEECEGHIIPNTEELLGNLSSIIIQDCMWSSFSASKQLEMVNGRVSAAAQTSVSPTAQISVRPSKAQCVFPGGPIAASATDCVDPAAVLAFPASSCRKPASSGSESRSDSSDDEEEIDVVTVESKQNRVRLVNVRKPVTITVRADPCPKRFHMSVHRQQHNYAARSPDSEPEDEDEEEEEEEDEEEDEEEPQSKRTCTASSQQAGSSSGVSQPGSPSESPQYSDAEDTDRRRNHNFLERKRRNDLRSRFLALRDQVPGLESAKTPKVAILTHATEYLADLHTKEKRQLQEKKRLKTRQQQLLRRLSELKRS</sequence>
<evidence type="ECO:0000259" key="6">
    <source>
        <dbReference type="PROSITE" id="PS50888"/>
    </source>
</evidence>
<protein>
    <recommendedName>
        <fullName evidence="6">BHLH domain-containing protein</fullName>
    </recommendedName>
</protein>
<keyword evidence="8" id="KW-1185">Reference proteome</keyword>
<feature type="compositionally biased region" description="Acidic residues" evidence="5">
    <location>
        <begin position="339"/>
        <end position="360"/>
    </location>
</feature>
<comment type="caution">
    <text evidence="7">The sequence shown here is derived from an EMBL/GenBank/DDBJ whole genome shotgun (WGS) entry which is preliminary data.</text>
</comment>
<dbReference type="Pfam" id="PF01056">
    <property type="entry name" value="Myc_N"/>
    <property type="match status" value="1"/>
</dbReference>
<name>A0A6A5DYI3_PERFL</name>
<proteinExistence type="predicted"/>
<evidence type="ECO:0000256" key="1">
    <source>
        <dbReference type="ARBA" id="ARBA00004123"/>
    </source>
</evidence>
<dbReference type="Pfam" id="PF00010">
    <property type="entry name" value="HLH"/>
    <property type="match status" value="1"/>
</dbReference>
<dbReference type="InterPro" id="IPR011598">
    <property type="entry name" value="bHLH_dom"/>
</dbReference>
<dbReference type="PRINTS" id="PR00044">
    <property type="entry name" value="LEUZIPPRMYC"/>
</dbReference>
<accession>A0A6A5DYI3</accession>
<dbReference type="Proteomes" id="UP000465112">
    <property type="component" value="Chromosome 20"/>
</dbReference>
<feature type="compositionally biased region" description="Low complexity" evidence="5">
    <location>
        <begin position="370"/>
        <end position="393"/>
    </location>
</feature>
<feature type="region of interest" description="Disordered" evidence="5">
    <location>
        <begin position="264"/>
        <end position="288"/>
    </location>
</feature>
<dbReference type="Gene3D" id="4.10.280.10">
    <property type="entry name" value="Helix-loop-helix DNA-binding domain"/>
    <property type="match status" value="1"/>
</dbReference>
<evidence type="ECO:0000256" key="4">
    <source>
        <dbReference type="ARBA" id="ARBA00025872"/>
    </source>
</evidence>
<keyword evidence="2" id="KW-0238">DNA-binding</keyword>
<gene>
    <name evidence="7" type="ORF">PFLUV_G00235120</name>
</gene>
<dbReference type="AlphaFoldDB" id="A0A6A5DYI3"/>
<comment type="subunit">
    <text evidence="4">Efficient DNA binding requires dimerization with another bHLH protein. Binds DNA as a heterodimer with MAX.</text>
</comment>
<evidence type="ECO:0000313" key="8">
    <source>
        <dbReference type="Proteomes" id="UP000465112"/>
    </source>
</evidence>
<dbReference type="EMBL" id="VHII01000020">
    <property type="protein sequence ID" value="KAF1375026.1"/>
    <property type="molecule type" value="Genomic_DNA"/>
</dbReference>
<keyword evidence="3" id="KW-0539">Nucleus</keyword>
<dbReference type="SUPFAM" id="SSF47459">
    <property type="entry name" value="HLH, helix-loop-helix DNA-binding domain"/>
    <property type="match status" value="1"/>
</dbReference>
<dbReference type="InterPro" id="IPR012682">
    <property type="entry name" value="Tscrpt_reg_Myc_N"/>
</dbReference>
<dbReference type="InterPro" id="IPR002418">
    <property type="entry name" value="Tscrpt_reg_Myc"/>
</dbReference>
<evidence type="ECO:0000256" key="2">
    <source>
        <dbReference type="ARBA" id="ARBA00023125"/>
    </source>
</evidence>
<evidence type="ECO:0000256" key="3">
    <source>
        <dbReference type="ARBA" id="ARBA00023242"/>
    </source>
</evidence>
<dbReference type="InterPro" id="IPR036638">
    <property type="entry name" value="HLH_DNA-bd_sf"/>
</dbReference>
<dbReference type="GO" id="GO:0005634">
    <property type="term" value="C:nucleus"/>
    <property type="evidence" value="ECO:0007669"/>
    <property type="project" value="UniProtKB-SubCell"/>
</dbReference>
<dbReference type="PANTHER" id="PTHR45851">
    <property type="entry name" value="MYC PROTO-ONCOGENE"/>
    <property type="match status" value="1"/>
</dbReference>
<dbReference type="PROSITE" id="PS50888">
    <property type="entry name" value="BHLH"/>
    <property type="match status" value="1"/>
</dbReference>
<dbReference type="SMART" id="SM00353">
    <property type="entry name" value="HLH"/>
    <property type="match status" value="1"/>
</dbReference>
<dbReference type="GO" id="GO:0046983">
    <property type="term" value="F:protein dimerization activity"/>
    <property type="evidence" value="ECO:0007669"/>
    <property type="project" value="InterPro"/>
</dbReference>
<dbReference type="InterPro" id="IPR050433">
    <property type="entry name" value="Myc_transcription_factors"/>
</dbReference>
<dbReference type="CDD" id="cd11457">
    <property type="entry name" value="bHLHzip_L-Myc"/>
    <property type="match status" value="1"/>
</dbReference>
<organism evidence="7 8">
    <name type="scientific">Perca fluviatilis</name>
    <name type="common">European perch</name>
    <dbReference type="NCBI Taxonomy" id="8168"/>
    <lineage>
        <taxon>Eukaryota</taxon>
        <taxon>Metazoa</taxon>
        <taxon>Chordata</taxon>
        <taxon>Craniata</taxon>
        <taxon>Vertebrata</taxon>
        <taxon>Euteleostomi</taxon>
        <taxon>Actinopterygii</taxon>
        <taxon>Neopterygii</taxon>
        <taxon>Teleostei</taxon>
        <taxon>Neoteleostei</taxon>
        <taxon>Acanthomorphata</taxon>
        <taxon>Eupercaria</taxon>
        <taxon>Perciformes</taxon>
        <taxon>Percoidei</taxon>
        <taxon>Percidae</taxon>
        <taxon>Percinae</taxon>
        <taxon>Perca</taxon>
    </lineage>
</organism>
<dbReference type="GO" id="GO:0003700">
    <property type="term" value="F:DNA-binding transcription factor activity"/>
    <property type="evidence" value="ECO:0007669"/>
    <property type="project" value="InterPro"/>
</dbReference>
<dbReference type="GO" id="GO:0003677">
    <property type="term" value="F:DNA binding"/>
    <property type="evidence" value="ECO:0007669"/>
    <property type="project" value="UniProtKB-KW"/>
</dbReference>
<feature type="domain" description="BHLH" evidence="6">
    <location>
        <begin position="399"/>
        <end position="450"/>
    </location>
</feature>
<dbReference type="FunFam" id="4.10.280.10:FF:000019">
    <property type="entry name" value="Myc proto-oncogene protein"/>
    <property type="match status" value="1"/>
</dbReference>
<reference evidence="7 8" key="1">
    <citation type="submission" date="2019-06" db="EMBL/GenBank/DDBJ databases">
        <title>A chromosome-scale genome assembly of the European perch, Perca fluviatilis.</title>
        <authorList>
            <person name="Roques C."/>
            <person name="Zahm M."/>
            <person name="Cabau C."/>
            <person name="Klopp C."/>
            <person name="Bouchez O."/>
            <person name="Donnadieu C."/>
            <person name="Kuhl H."/>
            <person name="Gislard M."/>
            <person name="Guendouz S."/>
            <person name="Journot L."/>
            <person name="Haffray P."/>
            <person name="Bestin A."/>
            <person name="Morvezen R."/>
            <person name="Feron R."/>
            <person name="Wen M."/>
            <person name="Jouanno E."/>
            <person name="Herpin A."/>
            <person name="Schartl M."/>
            <person name="Postlethwait J."/>
            <person name="Schaerlinger B."/>
            <person name="Chardard D."/>
            <person name="Lecocq T."/>
            <person name="Poncet C."/>
            <person name="Jaffrelo L."/>
            <person name="Lampietro C."/>
            <person name="Guiguen Y."/>
        </authorList>
    </citation>
    <scope>NUCLEOTIDE SEQUENCE [LARGE SCALE GENOMIC DNA]</scope>
    <source>
        <tissue evidence="7">Blood</tissue>
    </source>
</reference>
<comment type="subcellular location">
    <subcellularLocation>
        <location evidence="1">Nucleus</location>
    </subcellularLocation>
</comment>
<evidence type="ECO:0000256" key="5">
    <source>
        <dbReference type="SAM" id="MobiDB-lite"/>
    </source>
</evidence>